<evidence type="ECO:0000256" key="6">
    <source>
        <dbReference type="SAM" id="Phobius"/>
    </source>
</evidence>
<dbReference type="AlphaFoldDB" id="A0A9X0CQS5"/>
<dbReference type="Proteomes" id="UP001163046">
    <property type="component" value="Unassembled WGS sequence"/>
</dbReference>
<gene>
    <name evidence="10" type="ORF">OS493_034272</name>
</gene>
<dbReference type="InterPro" id="IPR046338">
    <property type="entry name" value="GAIN_dom_sf"/>
</dbReference>
<keyword evidence="3 6" id="KW-1133">Transmembrane helix</keyword>
<feature type="transmembrane region" description="Helical" evidence="6">
    <location>
        <begin position="453"/>
        <end position="475"/>
    </location>
</feature>
<evidence type="ECO:0000256" key="7">
    <source>
        <dbReference type="SAM" id="SignalP"/>
    </source>
</evidence>
<evidence type="ECO:0000256" key="5">
    <source>
        <dbReference type="ARBA" id="ARBA00023157"/>
    </source>
</evidence>
<dbReference type="PANTHER" id="PTHR12011:SF347">
    <property type="entry name" value="FI21270P1-RELATED"/>
    <property type="match status" value="1"/>
</dbReference>
<dbReference type="EMBL" id="MU826873">
    <property type="protein sequence ID" value="KAJ7370064.1"/>
    <property type="molecule type" value="Genomic_DNA"/>
</dbReference>
<dbReference type="Gene3D" id="1.20.1070.10">
    <property type="entry name" value="Rhodopsin 7-helix transmembrane proteins"/>
    <property type="match status" value="1"/>
</dbReference>
<sequence>MNKMARSASSYPFCCQVLLVSACLFHGVHCIGYEGIDNQLVNWSSAAIEHVNPAPHLARISSITELCEAQTELQTDHEYWTALKRNDIGVYQWGHLHNNSANPSTELLDNTQPENRCYVISKSAMKLKPKDCDSLQRVLLQTDEVGPSFVPNYSDECVKYAKLPHTWSCKQVTKVAVGSCQVENTVLNCCQTYCHTGNHTYSIDTGSSLDTKVRKVGRGFPKDVEISFNTSDNDKESKEVKVIISSNVFNDTERVVAVILHRMTLSDQSLSWTQENISNYILSSDVVGVVLDPPHKKIIPNKVIIHFSHNKVNQRVIERKCVFWKEDSRTSNGSWSSDGCLVINESSRLDRTVCSCNHLTNFAVLMQFNNDKGGQISPEHKEALLIITYIGCALSLVGEVMVVFIYVVFMKFKAEGIQIRINLAIALFLAQVVFLAGIAATDNTSVCVLVAVLLHYLYLASFGWMLLEGIFLYIMIVEVFSTVNVRYLYLFAWGYPVIPVVISLAVGSSDDDGLQNYTNENL</sequence>
<feature type="domain" description="G-protein coupled receptors family 2 profile 2" evidence="9">
    <location>
        <begin position="384"/>
        <end position="522"/>
    </location>
</feature>
<dbReference type="OrthoDB" id="5968745at2759"/>
<evidence type="ECO:0000256" key="1">
    <source>
        <dbReference type="ARBA" id="ARBA00004141"/>
    </source>
</evidence>
<dbReference type="PROSITE" id="PS51257">
    <property type="entry name" value="PROKAR_LIPOPROTEIN"/>
    <property type="match status" value="1"/>
</dbReference>
<dbReference type="GO" id="GO:0004930">
    <property type="term" value="F:G protein-coupled receptor activity"/>
    <property type="evidence" value="ECO:0007669"/>
    <property type="project" value="InterPro"/>
</dbReference>
<feature type="transmembrane region" description="Helical" evidence="6">
    <location>
        <begin position="421"/>
        <end position="441"/>
    </location>
</feature>
<keyword evidence="5" id="KW-1015">Disulfide bond</keyword>
<dbReference type="InterPro" id="IPR000203">
    <property type="entry name" value="GPS"/>
</dbReference>
<feature type="signal peptide" evidence="7">
    <location>
        <begin position="1"/>
        <end position="30"/>
    </location>
</feature>
<keyword evidence="7" id="KW-0732">Signal</keyword>
<evidence type="ECO:0000256" key="3">
    <source>
        <dbReference type="ARBA" id="ARBA00022989"/>
    </source>
</evidence>
<accession>A0A9X0CQS5</accession>
<evidence type="ECO:0000313" key="10">
    <source>
        <dbReference type="EMBL" id="KAJ7370064.1"/>
    </source>
</evidence>
<proteinExistence type="predicted"/>
<dbReference type="InterPro" id="IPR057244">
    <property type="entry name" value="GAIN_B"/>
</dbReference>
<evidence type="ECO:0000313" key="11">
    <source>
        <dbReference type="Proteomes" id="UP001163046"/>
    </source>
</evidence>
<dbReference type="PROSITE" id="PS50261">
    <property type="entry name" value="G_PROTEIN_RECEP_F2_4"/>
    <property type="match status" value="1"/>
</dbReference>
<dbReference type="Gene3D" id="2.60.220.50">
    <property type="match status" value="1"/>
</dbReference>
<dbReference type="SMART" id="SM00303">
    <property type="entry name" value="GPS"/>
    <property type="match status" value="1"/>
</dbReference>
<name>A0A9X0CQS5_9CNID</name>
<evidence type="ECO:0000256" key="2">
    <source>
        <dbReference type="ARBA" id="ARBA00022692"/>
    </source>
</evidence>
<dbReference type="GO" id="GO:0007166">
    <property type="term" value="P:cell surface receptor signaling pathway"/>
    <property type="evidence" value="ECO:0007669"/>
    <property type="project" value="InterPro"/>
</dbReference>
<keyword evidence="4 6" id="KW-0472">Membrane</keyword>
<feature type="domain" description="GAIN-B" evidence="8">
    <location>
        <begin position="212"/>
        <end position="372"/>
    </location>
</feature>
<evidence type="ECO:0000259" key="8">
    <source>
        <dbReference type="PROSITE" id="PS50221"/>
    </source>
</evidence>
<protein>
    <recommendedName>
        <fullName evidence="12">G-protein coupled receptor</fullName>
    </recommendedName>
</protein>
<organism evidence="10 11">
    <name type="scientific">Desmophyllum pertusum</name>
    <dbReference type="NCBI Taxonomy" id="174260"/>
    <lineage>
        <taxon>Eukaryota</taxon>
        <taxon>Metazoa</taxon>
        <taxon>Cnidaria</taxon>
        <taxon>Anthozoa</taxon>
        <taxon>Hexacorallia</taxon>
        <taxon>Scleractinia</taxon>
        <taxon>Caryophylliina</taxon>
        <taxon>Caryophylliidae</taxon>
        <taxon>Desmophyllum</taxon>
    </lineage>
</organism>
<feature type="transmembrane region" description="Helical" evidence="6">
    <location>
        <begin position="487"/>
        <end position="506"/>
    </location>
</feature>
<evidence type="ECO:0000259" key="9">
    <source>
        <dbReference type="PROSITE" id="PS50261"/>
    </source>
</evidence>
<reference evidence="10" key="1">
    <citation type="submission" date="2023-01" db="EMBL/GenBank/DDBJ databases">
        <title>Genome assembly of the deep-sea coral Lophelia pertusa.</title>
        <authorList>
            <person name="Herrera S."/>
            <person name="Cordes E."/>
        </authorList>
    </citation>
    <scope>NUCLEOTIDE SEQUENCE</scope>
    <source>
        <strain evidence="10">USNM1676648</strain>
        <tissue evidence="10">Polyp</tissue>
    </source>
</reference>
<dbReference type="InterPro" id="IPR000832">
    <property type="entry name" value="GPCR_2_secretin-like"/>
</dbReference>
<comment type="caution">
    <text evidence="10">The sequence shown here is derived from an EMBL/GenBank/DDBJ whole genome shotgun (WGS) entry which is preliminary data.</text>
</comment>
<dbReference type="Pfam" id="PF00002">
    <property type="entry name" value="7tm_2"/>
    <property type="match status" value="1"/>
</dbReference>
<evidence type="ECO:0008006" key="12">
    <source>
        <dbReference type="Google" id="ProtNLM"/>
    </source>
</evidence>
<dbReference type="GO" id="GO:0005886">
    <property type="term" value="C:plasma membrane"/>
    <property type="evidence" value="ECO:0007669"/>
    <property type="project" value="TreeGrafter"/>
</dbReference>
<dbReference type="PRINTS" id="PR00249">
    <property type="entry name" value="GPCRSECRETIN"/>
</dbReference>
<dbReference type="InterPro" id="IPR017981">
    <property type="entry name" value="GPCR_2-like_7TM"/>
</dbReference>
<dbReference type="PANTHER" id="PTHR12011">
    <property type="entry name" value="ADHESION G-PROTEIN COUPLED RECEPTOR"/>
    <property type="match status" value="1"/>
</dbReference>
<keyword evidence="11" id="KW-1185">Reference proteome</keyword>
<dbReference type="Pfam" id="PF01825">
    <property type="entry name" value="GPS"/>
    <property type="match status" value="1"/>
</dbReference>
<feature type="transmembrane region" description="Helical" evidence="6">
    <location>
        <begin position="383"/>
        <end position="409"/>
    </location>
</feature>
<keyword evidence="2 6" id="KW-0812">Transmembrane</keyword>
<comment type="subcellular location">
    <subcellularLocation>
        <location evidence="1">Membrane</location>
        <topology evidence="1">Multi-pass membrane protein</topology>
    </subcellularLocation>
</comment>
<feature type="chain" id="PRO_5040849149" description="G-protein coupled receptor" evidence="7">
    <location>
        <begin position="31"/>
        <end position="522"/>
    </location>
</feature>
<evidence type="ECO:0000256" key="4">
    <source>
        <dbReference type="ARBA" id="ARBA00023136"/>
    </source>
</evidence>
<dbReference type="PROSITE" id="PS50221">
    <property type="entry name" value="GAIN_B"/>
    <property type="match status" value="1"/>
</dbReference>